<feature type="transmembrane region" description="Helical" evidence="5">
    <location>
        <begin position="439"/>
        <end position="461"/>
    </location>
</feature>
<feature type="transmembrane region" description="Helical" evidence="5">
    <location>
        <begin position="541"/>
        <end position="559"/>
    </location>
</feature>
<evidence type="ECO:0000256" key="3">
    <source>
        <dbReference type="ARBA" id="ARBA00022989"/>
    </source>
</evidence>
<dbReference type="PANTHER" id="PTHR11785">
    <property type="entry name" value="AMINO ACID TRANSPORTER"/>
    <property type="match status" value="1"/>
</dbReference>
<organism evidence="6 7">
    <name type="scientific">Aspergillus phoenicis ATCC 13157</name>
    <dbReference type="NCBI Taxonomy" id="1353007"/>
    <lineage>
        <taxon>Eukaryota</taxon>
        <taxon>Fungi</taxon>
        <taxon>Dikarya</taxon>
        <taxon>Ascomycota</taxon>
        <taxon>Pezizomycotina</taxon>
        <taxon>Eurotiomycetes</taxon>
        <taxon>Eurotiomycetidae</taxon>
        <taxon>Eurotiales</taxon>
        <taxon>Aspergillaceae</taxon>
        <taxon>Aspergillus</taxon>
    </lineage>
</organism>
<keyword evidence="3 5" id="KW-1133">Transmembrane helix</keyword>
<accession>A0A370P7T2</accession>
<feature type="transmembrane region" description="Helical" evidence="5">
    <location>
        <begin position="339"/>
        <end position="358"/>
    </location>
</feature>
<dbReference type="Proteomes" id="UP000254937">
    <property type="component" value="Unassembled WGS sequence"/>
</dbReference>
<keyword evidence="4 5" id="KW-0472">Membrane</keyword>
<dbReference type="EMBL" id="KZ851866">
    <property type="protein sequence ID" value="RDK38236.1"/>
    <property type="molecule type" value="Genomic_DNA"/>
</dbReference>
<dbReference type="GO" id="GO:0016020">
    <property type="term" value="C:membrane"/>
    <property type="evidence" value="ECO:0007669"/>
    <property type="project" value="UniProtKB-SubCell"/>
</dbReference>
<feature type="transmembrane region" description="Helical" evidence="5">
    <location>
        <begin position="261"/>
        <end position="287"/>
    </location>
</feature>
<dbReference type="InterPro" id="IPR002293">
    <property type="entry name" value="AA/rel_permease1"/>
</dbReference>
<feature type="transmembrane region" description="Helical" evidence="5">
    <location>
        <begin position="307"/>
        <end position="327"/>
    </location>
</feature>
<feature type="transmembrane region" description="Helical" evidence="5">
    <location>
        <begin position="221"/>
        <end position="240"/>
    </location>
</feature>
<dbReference type="FunFam" id="1.20.1740.10:FF:000042">
    <property type="entry name" value="Similar to amino acid transporter"/>
    <property type="match status" value="1"/>
</dbReference>
<feature type="transmembrane region" description="Helical" evidence="5">
    <location>
        <begin position="481"/>
        <end position="502"/>
    </location>
</feature>
<evidence type="ECO:0000256" key="4">
    <source>
        <dbReference type="ARBA" id="ARBA00023136"/>
    </source>
</evidence>
<sequence>MPRASSHPGTTAKSAKGFVRTAMLVCVVYYTHQFRAVCCFSNVVNDTMGRPVDEILLELLPHGLAWPALGTTSRDGITAIVAGRCTTTRIDSQSATKDIFSMPHAPDRSVVVIWDRNLGTDWTHARRQSYHSDIVTRGGVPPGMSVQDEDSNAPLLGGDPALEYGGIAGTSSSKAHNSSFRQNLGTAEAFSIIISIVIGSGIFTSPGAIDTNVPSPGAALVVWFVGGILAWTGAATMAELGTAIPGEGGVQPYLQYIYGEVFGFLAAWTWVIAVVPASLAILSIVFVESIYSATGVTDQPNTMTHKILSALLLLLVSMANSVSTQFSTRLNRFFVTTKFAAILVTVVAGLGVVAYHLASWDRASPSAPQDWLARDWFAARNTIGLDGREIEWQNLHGWETLSHYSAALYGALWAYSGWDKAIYISVELSAPARQLPLAINNAIPVVILSFIAVNVAYYILLPWNVVSTTDSVAVTSFNHRLGPAFGATVAGLICLVVAGSLLGSSFVAGRMVVAAANSNWLPSFLGRVGSVSRQSASKADAPINAILFSAGCSIVYIFVGNFRALVTFNGLAEYTFFFLTMVGAIVLRVREPQLPRPYKPMICIPLMFALVSGCVVTRGAVFAPVQAMVLIGLWLMGLGFYSARRRWVGKREAERG</sequence>
<dbReference type="Gene3D" id="1.20.1740.10">
    <property type="entry name" value="Amino acid/polyamine transporter I"/>
    <property type="match status" value="1"/>
</dbReference>
<evidence type="ECO:0000313" key="7">
    <source>
        <dbReference type="Proteomes" id="UP000254937"/>
    </source>
</evidence>
<dbReference type="AlphaFoldDB" id="A0A370P7T2"/>
<evidence type="ECO:0008006" key="8">
    <source>
        <dbReference type="Google" id="ProtNLM"/>
    </source>
</evidence>
<evidence type="ECO:0000256" key="5">
    <source>
        <dbReference type="SAM" id="Phobius"/>
    </source>
</evidence>
<proteinExistence type="predicted"/>
<dbReference type="PANTHER" id="PTHR11785:SF402">
    <property type="entry name" value="AMINO ACID TRANSPORTER (EUROFUNG)"/>
    <property type="match status" value="1"/>
</dbReference>
<evidence type="ECO:0000256" key="1">
    <source>
        <dbReference type="ARBA" id="ARBA00004141"/>
    </source>
</evidence>
<dbReference type="GO" id="GO:0015179">
    <property type="term" value="F:L-amino acid transmembrane transporter activity"/>
    <property type="evidence" value="ECO:0007669"/>
    <property type="project" value="TreeGrafter"/>
</dbReference>
<comment type="subcellular location">
    <subcellularLocation>
        <location evidence="1">Membrane</location>
        <topology evidence="1">Multi-pass membrane protein</topology>
    </subcellularLocation>
</comment>
<dbReference type="InterPro" id="IPR050598">
    <property type="entry name" value="AminoAcid_Transporter"/>
</dbReference>
<dbReference type="Pfam" id="PF13520">
    <property type="entry name" value="AA_permease_2"/>
    <property type="match status" value="1"/>
</dbReference>
<gene>
    <name evidence="6" type="ORF">M752DRAFT_257669</name>
</gene>
<evidence type="ECO:0000256" key="2">
    <source>
        <dbReference type="ARBA" id="ARBA00022692"/>
    </source>
</evidence>
<reference evidence="6 7" key="1">
    <citation type="submission" date="2018-07" db="EMBL/GenBank/DDBJ databases">
        <title>Section-level genome sequencing of Aspergillus section Nigri to investigate inter- and intra-species variation.</title>
        <authorList>
            <consortium name="DOE Joint Genome Institute"/>
            <person name="Vesth T.C."/>
            <person name="Nybo J.L."/>
            <person name="Theobald S."/>
            <person name="Frisvad J.C."/>
            <person name="Larsen T.O."/>
            <person name="Nielsen K.F."/>
            <person name="Hoof J.B."/>
            <person name="Brandl J."/>
            <person name="Salamov A."/>
            <person name="Riley R."/>
            <person name="Gladden J.M."/>
            <person name="Phatale P."/>
            <person name="Nielsen M.T."/>
            <person name="Lyhne E.K."/>
            <person name="Kogle M.E."/>
            <person name="Strasser K."/>
            <person name="McDonnell E."/>
            <person name="Barry K."/>
            <person name="Clum A."/>
            <person name="Chen C."/>
            <person name="Nolan M."/>
            <person name="Sandor L."/>
            <person name="Kuo A."/>
            <person name="Lipzen A."/>
            <person name="Hainaut M."/>
            <person name="Drula E."/>
            <person name="Tsang A."/>
            <person name="Magnuson J.K."/>
            <person name="Henrissat B."/>
            <person name="Wiebenga A."/>
            <person name="Simmons B.A."/>
            <person name="Makela M.R."/>
            <person name="De vries R.P."/>
            <person name="Grigoriev I.V."/>
            <person name="Mortensen U.H."/>
            <person name="Baker S.E."/>
            <person name="Andersen M.R."/>
        </authorList>
    </citation>
    <scope>NUCLEOTIDE SEQUENCE [LARGE SCALE GENOMIC DNA]</scope>
    <source>
        <strain evidence="6 7">ATCC 13157</strain>
    </source>
</reference>
<feature type="transmembrane region" description="Helical" evidence="5">
    <location>
        <begin position="571"/>
        <end position="589"/>
    </location>
</feature>
<feature type="transmembrane region" description="Helical" evidence="5">
    <location>
        <begin position="189"/>
        <end position="209"/>
    </location>
</feature>
<keyword evidence="2 5" id="KW-0812">Transmembrane</keyword>
<feature type="transmembrane region" description="Helical" evidence="5">
    <location>
        <begin position="601"/>
        <end position="621"/>
    </location>
</feature>
<name>A0A370P7T2_ASPPH</name>
<feature type="transmembrane region" description="Helical" evidence="5">
    <location>
        <begin position="627"/>
        <end position="643"/>
    </location>
</feature>
<keyword evidence="7" id="KW-1185">Reference proteome</keyword>
<protein>
    <recommendedName>
        <fullName evidence="8">Amino acid transporter</fullName>
    </recommendedName>
</protein>
<evidence type="ECO:0000313" key="6">
    <source>
        <dbReference type="EMBL" id="RDK38236.1"/>
    </source>
</evidence>